<dbReference type="EMBL" id="RQVR01000031">
    <property type="protein sequence ID" value="RRJ87778.1"/>
    <property type="molecule type" value="Genomic_DNA"/>
</dbReference>
<organism evidence="1 2">
    <name type="scientific">Flavobacterium macacae</name>
    <dbReference type="NCBI Taxonomy" id="2488993"/>
    <lineage>
        <taxon>Bacteria</taxon>
        <taxon>Pseudomonadati</taxon>
        <taxon>Bacteroidota</taxon>
        <taxon>Flavobacteriia</taxon>
        <taxon>Flavobacteriales</taxon>
        <taxon>Flavobacteriaceae</taxon>
        <taxon>Flavobacterium</taxon>
    </lineage>
</organism>
<sequence>MGRVSDAVGDSSWYFSSNANLGYGADVSKGKTISNPSIDRIDNSKGYVKGNIQIISDLANTMKRESSIEQLQVFAKNVLKRHKLI</sequence>
<comment type="caution">
    <text evidence="1">The sequence shown here is derived from an EMBL/GenBank/DDBJ whole genome shotgun (WGS) entry which is preliminary data.</text>
</comment>
<dbReference type="RefSeq" id="WP_125014202.1">
    <property type="nucleotide sequence ID" value="NZ_RQVR01000031.1"/>
</dbReference>
<dbReference type="Proteomes" id="UP000271937">
    <property type="component" value="Unassembled WGS sequence"/>
</dbReference>
<keyword evidence="2" id="KW-1185">Reference proteome</keyword>
<evidence type="ECO:0000313" key="2">
    <source>
        <dbReference type="Proteomes" id="UP000271937"/>
    </source>
</evidence>
<evidence type="ECO:0000313" key="1">
    <source>
        <dbReference type="EMBL" id="RRJ87778.1"/>
    </source>
</evidence>
<name>A0A3P3W0A9_9FLAO</name>
<dbReference type="OrthoDB" id="505503at2"/>
<accession>A0A3P3W0A9</accession>
<dbReference type="Gene3D" id="3.30.40.220">
    <property type="match status" value="1"/>
</dbReference>
<proteinExistence type="predicted"/>
<dbReference type="AlphaFoldDB" id="A0A3P3W0A9"/>
<gene>
    <name evidence="1" type="ORF">EG849_15045</name>
</gene>
<protein>
    <submittedName>
        <fullName evidence="1">Uncharacterized protein</fullName>
    </submittedName>
</protein>
<reference evidence="1 2" key="1">
    <citation type="submission" date="2018-11" db="EMBL/GenBank/DDBJ databases">
        <title>Flavobacterium sp. nov., YIM 102600 draft genome.</title>
        <authorList>
            <person name="Li G."/>
            <person name="Jiang Y."/>
        </authorList>
    </citation>
    <scope>NUCLEOTIDE SEQUENCE [LARGE SCALE GENOMIC DNA]</scope>
    <source>
        <strain evidence="1 2">YIM 102600</strain>
    </source>
</reference>